<sequence length="168" mass="18777">MEQQRREEIIATLKTVDDPELPSVSVFDLGMVHSVDVEQGLVTVKMIPTFIGCPALDMIKKDVKRAVEVLPWVEVCEVSFSMQELWSTAAITEEGKTCLKKHGIAPPPEHYVVGEEWSVQCPYCESAYTSIENIFGPTACRSILYCRACKNPFEAMKPIIAQPANDKK</sequence>
<dbReference type="GeneID" id="87595742"/>
<dbReference type="STRING" id="272558.gene:10726039"/>
<dbReference type="PANTHER" id="PTHR42831">
    <property type="entry name" value="FE-S PROTEIN MATURATION AUXILIARY FACTOR YITW"/>
    <property type="match status" value="1"/>
</dbReference>
<evidence type="ECO:0000259" key="2">
    <source>
        <dbReference type="Pfam" id="PF23451"/>
    </source>
</evidence>
<evidence type="ECO:0000259" key="1">
    <source>
        <dbReference type="Pfam" id="PF01883"/>
    </source>
</evidence>
<dbReference type="RefSeq" id="WP_010896381.1">
    <property type="nucleotide sequence ID" value="NC_002570.2"/>
</dbReference>
<gene>
    <name evidence="3" type="primary">phaH</name>
</gene>
<dbReference type="PIR" id="G83674">
    <property type="entry name" value="G83674"/>
</dbReference>
<feature type="domain" description="PaaD zinc beta ribbon" evidence="2">
    <location>
        <begin position="106"/>
        <end position="157"/>
    </location>
</feature>
<evidence type="ECO:0000313" key="3">
    <source>
        <dbReference type="EMBL" id="BAB03918.1"/>
    </source>
</evidence>
<dbReference type="SUPFAM" id="SSF117916">
    <property type="entry name" value="Fe-S cluster assembly (FSCA) domain-like"/>
    <property type="match status" value="1"/>
</dbReference>
<dbReference type="PANTHER" id="PTHR42831:SF1">
    <property type="entry name" value="FE-S PROTEIN MATURATION AUXILIARY FACTOR YITW"/>
    <property type="match status" value="1"/>
</dbReference>
<feature type="domain" description="MIP18 family-like" evidence="1">
    <location>
        <begin position="6"/>
        <end position="79"/>
    </location>
</feature>
<reference evidence="3 4" key="1">
    <citation type="journal article" date="2000" name="Nucleic Acids Res.">
        <title>Complete genome sequence of the alkaliphilic bacterium Bacillus halodurans and genomic sequence comparison with Bacillus subtilis.</title>
        <authorList>
            <person name="Takami H."/>
            <person name="Nakasone K."/>
            <person name="Takaki Y."/>
            <person name="Maeno G."/>
            <person name="Sasaki R."/>
            <person name="Masui N."/>
            <person name="Fuji F."/>
            <person name="Hirama C."/>
            <person name="Nakamura Y."/>
            <person name="Ogasawara N."/>
            <person name="Kuhara S."/>
            <person name="Horikoshi K."/>
        </authorList>
    </citation>
    <scope>NUCLEOTIDE SEQUENCE [LARGE SCALE GENOMIC DNA]</scope>
    <source>
        <strain evidence="4">ATCC BAA-125 / DSM 18197 / FERM 7344 / JCM 9153 / C-125</strain>
    </source>
</reference>
<name>Q7AK12_HALH5</name>
<dbReference type="KEGG" id="bha:BH0199"/>
<dbReference type="InterPro" id="IPR034904">
    <property type="entry name" value="FSCA_dom_sf"/>
</dbReference>
<dbReference type="Proteomes" id="UP000001258">
    <property type="component" value="Chromosome"/>
</dbReference>
<dbReference type="AlphaFoldDB" id="Q7AK12"/>
<dbReference type="Gene3D" id="3.30.300.130">
    <property type="entry name" value="Fe-S cluster assembly (FSCA)"/>
    <property type="match status" value="1"/>
</dbReference>
<proteinExistence type="predicted"/>
<dbReference type="HOGENOM" id="CLU_082133_0_0_9"/>
<protein>
    <submittedName>
        <fullName evidence="3">Ring-oxidation complex protein 3 in the phenylacetic acid catabolism pathway</fullName>
    </submittedName>
</protein>
<organism evidence="3 4">
    <name type="scientific">Halalkalibacterium halodurans (strain ATCC BAA-125 / DSM 18197 / FERM 7344 / JCM 9153 / C-125)</name>
    <name type="common">Bacillus halodurans</name>
    <dbReference type="NCBI Taxonomy" id="272558"/>
    <lineage>
        <taxon>Bacteria</taxon>
        <taxon>Bacillati</taxon>
        <taxon>Bacillota</taxon>
        <taxon>Bacilli</taxon>
        <taxon>Bacillales</taxon>
        <taxon>Bacillaceae</taxon>
        <taxon>Halalkalibacterium (ex Joshi et al. 2022)</taxon>
    </lineage>
</organism>
<dbReference type="NCBIfam" id="TIGR02159">
    <property type="entry name" value="PA_CoA_Oxy4"/>
    <property type="match status" value="1"/>
</dbReference>
<dbReference type="eggNOG" id="COG2151">
    <property type="taxonomic scope" value="Bacteria"/>
</dbReference>
<accession>Q7AK12</accession>
<dbReference type="InterPro" id="IPR056572">
    <property type="entry name" value="Zn_ribbon_PaaD"/>
</dbReference>
<keyword evidence="4" id="KW-1185">Reference proteome</keyword>
<evidence type="ECO:0000313" key="4">
    <source>
        <dbReference type="Proteomes" id="UP000001258"/>
    </source>
</evidence>
<dbReference type="EMBL" id="BA000004">
    <property type="protein sequence ID" value="BAB03918.1"/>
    <property type="molecule type" value="Genomic_DNA"/>
</dbReference>
<dbReference type="Pfam" id="PF01883">
    <property type="entry name" value="FeS_assembly_P"/>
    <property type="match status" value="1"/>
</dbReference>
<dbReference type="InterPro" id="IPR052339">
    <property type="entry name" value="Fe-S_Maturation_MIP18"/>
</dbReference>
<dbReference type="Pfam" id="PF23451">
    <property type="entry name" value="Zn_ribbon_PaaD"/>
    <property type="match status" value="1"/>
</dbReference>
<dbReference type="InterPro" id="IPR011883">
    <property type="entry name" value="PaaD-like"/>
</dbReference>
<dbReference type="InterPro" id="IPR002744">
    <property type="entry name" value="MIP18-like"/>
</dbReference>
<dbReference type="OrthoDB" id="3684942at2"/>